<evidence type="ECO:0000313" key="4">
    <source>
        <dbReference type="Proteomes" id="UP000614601"/>
    </source>
</evidence>
<feature type="transmembrane region" description="Helical" evidence="1">
    <location>
        <begin position="154"/>
        <end position="177"/>
    </location>
</feature>
<evidence type="ECO:0000256" key="2">
    <source>
        <dbReference type="SAM" id="SignalP"/>
    </source>
</evidence>
<dbReference type="OrthoDB" id="10492876at2759"/>
<dbReference type="Proteomes" id="UP000614601">
    <property type="component" value="Unassembled WGS sequence"/>
</dbReference>
<dbReference type="Proteomes" id="UP000783686">
    <property type="component" value="Unassembled WGS sequence"/>
</dbReference>
<gene>
    <name evidence="3" type="ORF">BOKJ2_LOCUS13052</name>
</gene>
<keyword evidence="1" id="KW-0812">Transmembrane</keyword>
<proteinExistence type="predicted"/>
<organism evidence="3 4">
    <name type="scientific">Bursaphelenchus okinawaensis</name>
    <dbReference type="NCBI Taxonomy" id="465554"/>
    <lineage>
        <taxon>Eukaryota</taxon>
        <taxon>Metazoa</taxon>
        <taxon>Ecdysozoa</taxon>
        <taxon>Nematoda</taxon>
        <taxon>Chromadorea</taxon>
        <taxon>Rhabditida</taxon>
        <taxon>Tylenchina</taxon>
        <taxon>Tylenchomorpha</taxon>
        <taxon>Aphelenchoidea</taxon>
        <taxon>Aphelenchoididae</taxon>
        <taxon>Bursaphelenchus</taxon>
    </lineage>
</organism>
<keyword evidence="4" id="KW-1185">Reference proteome</keyword>
<feature type="signal peptide" evidence="2">
    <location>
        <begin position="1"/>
        <end position="15"/>
    </location>
</feature>
<keyword evidence="2" id="KW-0732">Signal</keyword>
<keyword evidence="1" id="KW-0472">Membrane</keyword>
<protein>
    <submittedName>
        <fullName evidence="3">Uncharacterized protein</fullName>
    </submittedName>
</protein>
<evidence type="ECO:0000313" key="3">
    <source>
        <dbReference type="EMBL" id="CAD5228993.1"/>
    </source>
</evidence>
<dbReference type="EMBL" id="CAJFCW020000006">
    <property type="protein sequence ID" value="CAG9125447.1"/>
    <property type="molecule type" value="Genomic_DNA"/>
</dbReference>
<reference evidence="3" key="1">
    <citation type="submission" date="2020-09" db="EMBL/GenBank/DDBJ databases">
        <authorList>
            <person name="Kikuchi T."/>
        </authorList>
    </citation>
    <scope>NUCLEOTIDE SEQUENCE</scope>
    <source>
        <strain evidence="3">SH1</strain>
    </source>
</reference>
<accession>A0A811LQ52</accession>
<feature type="chain" id="PRO_5036221490" evidence="2">
    <location>
        <begin position="16"/>
        <end position="220"/>
    </location>
</feature>
<comment type="caution">
    <text evidence="3">The sequence shown here is derived from an EMBL/GenBank/DDBJ whole genome shotgun (WGS) entry which is preliminary data.</text>
</comment>
<evidence type="ECO:0000256" key="1">
    <source>
        <dbReference type="SAM" id="Phobius"/>
    </source>
</evidence>
<name>A0A811LQ52_9BILA</name>
<sequence>MKLVIFLSLSLFAASQSPESTNTSLSTAATHRLFNESVVAVNDLAQNLTRMFGLNNLTDVSDVDNSTDHVFANLTRLVTSSDLDNSTGIVSEVMVNSTDLAGNLTADDNLLHWLQENLIQEVDQIQNTTKVLMNESKTYWDEVMSTPCVQNGEVLIAAAVGFLVGAILSPIMFYCCFKMRNNSYQVQNRRRYSPTTNRKTNITDLAHLMDRDQDSEMEVL</sequence>
<dbReference type="AlphaFoldDB" id="A0A811LQ52"/>
<dbReference type="EMBL" id="CAJFDH010000006">
    <property type="protein sequence ID" value="CAD5228993.1"/>
    <property type="molecule type" value="Genomic_DNA"/>
</dbReference>
<keyword evidence="1" id="KW-1133">Transmembrane helix</keyword>